<accession>A0A371R6J0</accession>
<dbReference type="InterPro" id="IPR036390">
    <property type="entry name" value="WH_DNA-bd_sf"/>
</dbReference>
<name>A0A371R6J0_9CREN</name>
<sequence>MEELRRLLEAFGIGAREVDIYLALVERGESTARDLAEALNIPYTKVYAYIERLRDMGLVMPQGGSRPLKYRAAPPAEVYKLLVNKVSNALRSLKPIFDSLQLVYESKHPVASPTFLTLIRGADRVADLISDIIAATDNEAYLAVPFPELITYRLLATIAEESKRIVIKVLTTDQLRNKFDLPPRVEIKTVNEMFGGGAIGNSVLIFVKYGGEISGVYSNERFILEIAKTYFYNVWQKAK</sequence>
<dbReference type="SUPFAM" id="SSF46785">
    <property type="entry name" value="Winged helix' DNA-binding domain"/>
    <property type="match status" value="1"/>
</dbReference>
<gene>
    <name evidence="2" type="ORF">CGL52_01845</name>
</gene>
<dbReference type="CDD" id="cd00090">
    <property type="entry name" value="HTH_ARSR"/>
    <property type="match status" value="1"/>
</dbReference>
<dbReference type="EMBL" id="NMUF01000003">
    <property type="protein sequence ID" value="RFB00113.1"/>
    <property type="molecule type" value="Genomic_DNA"/>
</dbReference>
<dbReference type="InterPro" id="IPR051797">
    <property type="entry name" value="TrmB-like"/>
</dbReference>
<dbReference type="OrthoDB" id="30795at2157"/>
<dbReference type="InterPro" id="IPR002831">
    <property type="entry name" value="Tscrpt_reg_TrmB_N"/>
</dbReference>
<dbReference type="Proteomes" id="UP000256877">
    <property type="component" value="Unassembled WGS sequence"/>
</dbReference>
<dbReference type="InterPro" id="IPR011991">
    <property type="entry name" value="ArsR-like_HTH"/>
</dbReference>
<comment type="caution">
    <text evidence="2">The sequence shown here is derived from an EMBL/GenBank/DDBJ whole genome shotgun (WGS) entry which is preliminary data.</text>
</comment>
<feature type="domain" description="Transcription regulator TrmB N-terminal" evidence="1">
    <location>
        <begin position="8"/>
        <end position="75"/>
    </location>
</feature>
<evidence type="ECO:0000259" key="1">
    <source>
        <dbReference type="Pfam" id="PF01978"/>
    </source>
</evidence>
<organism evidence="2 3">
    <name type="scientific">Pyrobaculum aerophilum</name>
    <dbReference type="NCBI Taxonomy" id="13773"/>
    <lineage>
        <taxon>Archaea</taxon>
        <taxon>Thermoproteota</taxon>
        <taxon>Thermoprotei</taxon>
        <taxon>Thermoproteales</taxon>
        <taxon>Thermoproteaceae</taxon>
        <taxon>Pyrobaculum</taxon>
    </lineage>
</organism>
<dbReference type="Pfam" id="PF01978">
    <property type="entry name" value="TrmB"/>
    <property type="match status" value="1"/>
</dbReference>
<dbReference type="RefSeq" id="WP_116430380.1">
    <property type="nucleotide sequence ID" value="NZ_NMUF01000003.1"/>
</dbReference>
<dbReference type="InterPro" id="IPR036388">
    <property type="entry name" value="WH-like_DNA-bd_sf"/>
</dbReference>
<dbReference type="PANTHER" id="PTHR34293">
    <property type="entry name" value="HTH-TYPE TRANSCRIPTIONAL REGULATOR TRMBL2"/>
    <property type="match status" value="1"/>
</dbReference>
<dbReference type="PANTHER" id="PTHR34293:SF1">
    <property type="entry name" value="HTH-TYPE TRANSCRIPTIONAL REGULATOR TRMBL2"/>
    <property type="match status" value="1"/>
</dbReference>
<reference evidence="2 3" key="1">
    <citation type="submission" date="2017-07" db="EMBL/GenBank/DDBJ databases">
        <title>Draft genome sequence of aerobic hyperthermophilic archaea, Pyrobaculum aerophilum YKB31 and YKB32.</title>
        <authorList>
            <person name="Mochizuki T."/>
            <person name="Berliner A.J."/>
            <person name="Yoshida-Takashima Y."/>
            <person name="Takaki Y."/>
            <person name="Nunoura T."/>
            <person name="Takai K."/>
        </authorList>
    </citation>
    <scope>NUCLEOTIDE SEQUENCE [LARGE SCALE GENOMIC DNA]</scope>
    <source>
        <strain evidence="2 3">YKB32</strain>
    </source>
</reference>
<proteinExistence type="predicted"/>
<evidence type="ECO:0000313" key="3">
    <source>
        <dbReference type="Proteomes" id="UP000256877"/>
    </source>
</evidence>
<protein>
    <submittedName>
        <fullName evidence="2">Transcriptional regulator</fullName>
    </submittedName>
</protein>
<dbReference type="AlphaFoldDB" id="A0A371R6J0"/>
<evidence type="ECO:0000313" key="2">
    <source>
        <dbReference type="EMBL" id="RFB00113.1"/>
    </source>
</evidence>
<dbReference type="Gene3D" id="1.10.10.10">
    <property type="entry name" value="Winged helix-like DNA-binding domain superfamily/Winged helix DNA-binding domain"/>
    <property type="match status" value="1"/>
</dbReference>